<feature type="compositionally biased region" description="Polar residues" evidence="1">
    <location>
        <begin position="65"/>
        <end position="81"/>
    </location>
</feature>
<evidence type="ECO:0000313" key="2">
    <source>
        <dbReference type="EMBL" id="RFU71990.1"/>
    </source>
</evidence>
<accession>A0A395N791</accession>
<dbReference type="STRING" id="490622.A0A395N791"/>
<feature type="compositionally biased region" description="Polar residues" evidence="1">
    <location>
        <begin position="37"/>
        <end position="48"/>
    </location>
</feature>
<comment type="caution">
    <text evidence="2">The sequence shown here is derived from an EMBL/GenBank/DDBJ whole genome shotgun (WGS) entry which is preliminary data.</text>
</comment>
<dbReference type="AlphaFoldDB" id="A0A395N791"/>
<dbReference type="Proteomes" id="UP000266272">
    <property type="component" value="Unassembled WGS sequence"/>
</dbReference>
<reference evidence="2 3" key="1">
    <citation type="journal article" date="2018" name="PLoS Pathog.">
        <title>Evolution of structural diversity of trichothecenes, a family of toxins produced by plant pathogenic and entomopathogenic fungi.</title>
        <authorList>
            <person name="Proctor R.H."/>
            <person name="McCormick S.P."/>
            <person name="Kim H.S."/>
            <person name="Cardoza R.E."/>
            <person name="Stanley A.M."/>
            <person name="Lindo L."/>
            <person name="Kelly A."/>
            <person name="Brown D.W."/>
            <person name="Lee T."/>
            <person name="Vaughan M.M."/>
            <person name="Alexander N.J."/>
            <person name="Busman M."/>
            <person name="Gutierrez S."/>
        </authorList>
    </citation>
    <scope>NUCLEOTIDE SEQUENCE [LARGE SCALE GENOMIC DNA]</scope>
    <source>
        <strain evidence="2 3">IBT 40837</strain>
    </source>
</reference>
<proteinExistence type="predicted"/>
<evidence type="ECO:0000313" key="3">
    <source>
        <dbReference type="Proteomes" id="UP000266272"/>
    </source>
</evidence>
<dbReference type="EMBL" id="PXOA01001050">
    <property type="protein sequence ID" value="RFU71990.1"/>
    <property type="molecule type" value="Genomic_DNA"/>
</dbReference>
<organism evidence="2 3">
    <name type="scientific">Trichoderma arundinaceum</name>
    <dbReference type="NCBI Taxonomy" id="490622"/>
    <lineage>
        <taxon>Eukaryota</taxon>
        <taxon>Fungi</taxon>
        <taxon>Dikarya</taxon>
        <taxon>Ascomycota</taxon>
        <taxon>Pezizomycotina</taxon>
        <taxon>Sordariomycetes</taxon>
        <taxon>Hypocreomycetidae</taxon>
        <taxon>Hypocreales</taxon>
        <taxon>Hypocreaceae</taxon>
        <taxon>Trichoderma</taxon>
    </lineage>
</organism>
<feature type="region of interest" description="Disordered" evidence="1">
    <location>
        <begin position="1"/>
        <end position="104"/>
    </location>
</feature>
<sequence>EVFELDGTGGQPLGPAFSTPYQDRIKAARNNAPQPPASQESPLPTPKTNAPFEDPTEALKRFLFTPQSSRSAAPSSVNQASLPPRNVEPFSTSQVDGSGYDSAGSIQAMENDLRRILKLDLVAERPPTERRLFTH</sequence>
<gene>
    <name evidence="2" type="ORF">TARUN_10269</name>
</gene>
<evidence type="ECO:0000256" key="1">
    <source>
        <dbReference type="SAM" id="MobiDB-lite"/>
    </source>
</evidence>
<name>A0A395N791_TRIAR</name>
<keyword evidence="3" id="KW-1185">Reference proteome</keyword>
<protein>
    <submittedName>
        <fullName evidence="2">Uncharacterized protein</fullName>
    </submittedName>
</protein>
<feature type="non-terminal residue" evidence="2">
    <location>
        <position position="1"/>
    </location>
</feature>
<dbReference type="OrthoDB" id="2142961at2759"/>